<sequence length="228" mass="24437">MLRTLEGAGAPPARLVRTLDDVDAGLAHLTASDPRLAAVLETAGEVPLRRRAGGFEGLAAIITAQQISDAAADAIWRRVSALVAPFTPEGFLAADPEALKGAGLSRPKVRTLTAISAACRDGFDLDALEAMPAEEAVAAMVVHPGIGRWTAEIYLLFCLGHPDIFPAGDLALQNAVCDAFGLDNRPNEKALRAIAEPWSPWRGVAARLFWSYYRARRQRPLRVVPDLP</sequence>
<dbReference type="Proteomes" id="UP000773614">
    <property type="component" value="Unassembled WGS sequence"/>
</dbReference>
<dbReference type="GO" id="GO:0032993">
    <property type="term" value="C:protein-DNA complex"/>
    <property type="evidence" value="ECO:0007669"/>
    <property type="project" value="TreeGrafter"/>
</dbReference>
<comment type="catalytic activity">
    <reaction evidence="1">
        <text>Hydrolysis of alkylated DNA, releasing 3-methyladenine, 3-methylguanine, 7-methylguanine and 7-methyladenine.</text>
        <dbReference type="EC" id="3.2.2.21"/>
    </reaction>
</comment>
<dbReference type="EC" id="3.2.2.21" evidence="2"/>
<dbReference type="PANTHER" id="PTHR43003">
    <property type="entry name" value="DNA-3-METHYLADENINE GLYCOSYLASE"/>
    <property type="match status" value="1"/>
</dbReference>
<dbReference type="AlphaFoldDB" id="A0A964WS02"/>
<dbReference type="GO" id="GO:0006285">
    <property type="term" value="P:base-excision repair, AP site formation"/>
    <property type="evidence" value="ECO:0007669"/>
    <property type="project" value="TreeGrafter"/>
</dbReference>
<dbReference type="GO" id="GO:0008725">
    <property type="term" value="F:DNA-3-methyladenine glycosylase activity"/>
    <property type="evidence" value="ECO:0007669"/>
    <property type="project" value="TreeGrafter"/>
</dbReference>
<dbReference type="OrthoDB" id="9785929at2"/>
<dbReference type="GO" id="GO:0005737">
    <property type="term" value="C:cytoplasm"/>
    <property type="evidence" value="ECO:0007669"/>
    <property type="project" value="TreeGrafter"/>
</dbReference>
<gene>
    <name evidence="6" type="ORF">E4O86_01760</name>
</gene>
<dbReference type="SMART" id="SM00478">
    <property type="entry name" value="ENDO3c"/>
    <property type="match status" value="1"/>
</dbReference>
<dbReference type="CDD" id="cd00056">
    <property type="entry name" value="ENDO3c"/>
    <property type="match status" value="1"/>
</dbReference>
<evidence type="ECO:0000256" key="1">
    <source>
        <dbReference type="ARBA" id="ARBA00000086"/>
    </source>
</evidence>
<dbReference type="GO" id="GO:0032131">
    <property type="term" value="F:alkylated DNA binding"/>
    <property type="evidence" value="ECO:0007669"/>
    <property type="project" value="TreeGrafter"/>
</dbReference>
<proteinExistence type="predicted"/>
<dbReference type="InterPro" id="IPR051912">
    <property type="entry name" value="Alkylbase_DNA_Glycosylase/TA"/>
</dbReference>
<dbReference type="PANTHER" id="PTHR43003:SF13">
    <property type="entry name" value="DNA-3-METHYLADENINE GLYCOSYLASE 2"/>
    <property type="match status" value="1"/>
</dbReference>
<name>A0A964WS02_9HYPH</name>
<keyword evidence="7" id="KW-1185">Reference proteome</keyword>
<dbReference type="Gene3D" id="1.10.340.30">
    <property type="entry name" value="Hypothetical protein, domain 2"/>
    <property type="match status" value="1"/>
</dbReference>
<dbReference type="InterPro" id="IPR011257">
    <property type="entry name" value="DNA_glycosylase"/>
</dbReference>
<evidence type="ECO:0000313" key="7">
    <source>
        <dbReference type="Proteomes" id="UP000773614"/>
    </source>
</evidence>
<dbReference type="RefSeq" id="WP_161138792.1">
    <property type="nucleotide sequence ID" value="NZ_SPKJ01000003.1"/>
</dbReference>
<dbReference type="Gene3D" id="1.10.1670.40">
    <property type="match status" value="1"/>
</dbReference>
<dbReference type="Pfam" id="PF00730">
    <property type="entry name" value="HhH-GPD"/>
    <property type="match status" value="1"/>
</dbReference>
<evidence type="ECO:0000256" key="3">
    <source>
        <dbReference type="ARBA" id="ARBA00022763"/>
    </source>
</evidence>
<evidence type="ECO:0000256" key="2">
    <source>
        <dbReference type="ARBA" id="ARBA00012000"/>
    </source>
</evidence>
<keyword evidence="4" id="KW-0234">DNA repair</keyword>
<evidence type="ECO:0000259" key="5">
    <source>
        <dbReference type="SMART" id="SM00478"/>
    </source>
</evidence>
<comment type="caution">
    <text evidence="6">The sequence shown here is derived from an EMBL/GenBank/DDBJ whole genome shotgun (WGS) entry which is preliminary data.</text>
</comment>
<dbReference type="EMBL" id="SPKJ01000003">
    <property type="protein sequence ID" value="MYZ46447.1"/>
    <property type="molecule type" value="Genomic_DNA"/>
</dbReference>
<keyword evidence="3" id="KW-0227">DNA damage</keyword>
<evidence type="ECO:0000256" key="4">
    <source>
        <dbReference type="ARBA" id="ARBA00023204"/>
    </source>
</evidence>
<dbReference type="GO" id="GO:0043916">
    <property type="term" value="F:DNA-7-methylguanine glycosylase activity"/>
    <property type="evidence" value="ECO:0007669"/>
    <property type="project" value="TreeGrafter"/>
</dbReference>
<feature type="domain" description="HhH-GPD" evidence="5">
    <location>
        <begin position="63"/>
        <end position="215"/>
    </location>
</feature>
<dbReference type="SUPFAM" id="SSF48150">
    <property type="entry name" value="DNA-glycosylase"/>
    <property type="match status" value="1"/>
</dbReference>
<organism evidence="6 7">
    <name type="scientific">Propylenella binzhouense</name>
    <dbReference type="NCBI Taxonomy" id="2555902"/>
    <lineage>
        <taxon>Bacteria</taxon>
        <taxon>Pseudomonadati</taxon>
        <taxon>Pseudomonadota</taxon>
        <taxon>Alphaproteobacteria</taxon>
        <taxon>Hyphomicrobiales</taxon>
        <taxon>Propylenellaceae</taxon>
        <taxon>Propylenella</taxon>
    </lineage>
</organism>
<evidence type="ECO:0000313" key="6">
    <source>
        <dbReference type="EMBL" id="MYZ46447.1"/>
    </source>
</evidence>
<dbReference type="InterPro" id="IPR003265">
    <property type="entry name" value="HhH-GPD_domain"/>
</dbReference>
<dbReference type="GO" id="GO:0006307">
    <property type="term" value="P:DNA alkylation repair"/>
    <property type="evidence" value="ECO:0007669"/>
    <property type="project" value="TreeGrafter"/>
</dbReference>
<protein>
    <recommendedName>
        <fullName evidence="2">DNA-3-methyladenine glycosylase II</fullName>
        <ecNumber evidence="2">3.2.2.21</ecNumber>
    </recommendedName>
</protein>
<reference evidence="6" key="1">
    <citation type="submission" date="2019-03" db="EMBL/GenBank/DDBJ databases">
        <title>Afifella sp. nov., isolated from activated sludge.</title>
        <authorList>
            <person name="Li Q."/>
            <person name="Liu Y."/>
        </authorList>
    </citation>
    <scope>NUCLEOTIDE SEQUENCE</scope>
    <source>
        <strain evidence="6">L72</strain>
    </source>
</reference>
<accession>A0A964WS02</accession>